<evidence type="ECO:0000313" key="3">
    <source>
        <dbReference type="EMBL" id="ASG25245.1"/>
    </source>
</evidence>
<dbReference type="Pfam" id="PF17996">
    <property type="entry name" value="CE2_N"/>
    <property type="match status" value="1"/>
</dbReference>
<dbReference type="PANTHER" id="PTHR37834:SF2">
    <property type="entry name" value="ESTERASE, SGNH HYDROLASE-TYPE"/>
    <property type="match status" value="1"/>
</dbReference>
<evidence type="ECO:0000313" key="4">
    <source>
        <dbReference type="Proteomes" id="UP000197153"/>
    </source>
</evidence>
<reference evidence="3 4" key="1">
    <citation type="submission" date="2017-06" db="EMBL/GenBank/DDBJ databases">
        <title>Complete genome sequence of Nitrospirillum amazonense strain CBAmC, an endophytic nitrogen-fixing and plant growth-promoting bacterium, isolated from sugarcane.</title>
        <authorList>
            <person name="Schwab S."/>
            <person name="dos Santos Teixeira K.R."/>
            <person name="Simoes Araujo J.L."/>
            <person name="Soares Vidal M."/>
            <person name="Borges de Freitas H.R."/>
            <person name="Rivello Crivelaro A.L."/>
            <person name="Bueno de Camargo Nunes A."/>
            <person name="dos Santos C.M."/>
            <person name="Palmeira da Silva Rosa D."/>
            <person name="da Silva Padilha D."/>
            <person name="da Silva E."/>
            <person name="Araujo Terra L."/>
            <person name="Soares Mendes V."/>
            <person name="Farinelli L."/>
            <person name="Magalhaes Cruz L."/>
            <person name="Baldani J.I."/>
        </authorList>
    </citation>
    <scope>NUCLEOTIDE SEQUENCE [LARGE SCALE GENOMIC DNA]</scope>
    <source>
        <strain evidence="3 4">CBAmC</strain>
    </source>
</reference>
<dbReference type="AlphaFoldDB" id="A0A248K2P9"/>
<accession>A0A248K2P9</accession>
<dbReference type="PANTHER" id="PTHR37834">
    <property type="entry name" value="GDSL-LIKE LIPASE/ACYLHYDROLASE DOMAIN PROTEIN (AFU_ORTHOLOGUE AFUA_2G00620)"/>
    <property type="match status" value="1"/>
</dbReference>
<evidence type="ECO:0000259" key="1">
    <source>
        <dbReference type="Pfam" id="PF13472"/>
    </source>
</evidence>
<keyword evidence="4" id="KW-1185">Reference proteome</keyword>
<dbReference type="GO" id="GO:0052689">
    <property type="term" value="F:carboxylic ester hydrolase activity"/>
    <property type="evidence" value="ECO:0007669"/>
    <property type="project" value="InterPro"/>
</dbReference>
<sequence>MASRRRSSSSTGSRQPIPLLSRHLAYKSDAGRKAVKSLNVLSAFILSLTATLAAGPVLARDTAAPSGTAHGGIAHGGAPKVEPVADLPAGATALPGHIGGRVLAEGTEGGFRRQWPGTYVETRFVGTSALFRVGPGDVSLRISVDGGAPAALVKPKPGVYRVTGLKAGAHTLRVDTASETQAGPSAFGGFYAPAGTKPLPIPARARQIEFIGDSHTVGYGNIADQAAFQQTCTTAEVWDTTDTSQGIAPRLAGRYGADYQVNAISGRGIVRNYNGFAADTLPQAYPYTLFDHAARYDDPAWHPQVIVIALGTNDFTTPLHAGEKWATRDALHADYEATYVDFVKALRAHNPQAYFLLWATDMADGEIAAEVAKVADKLHAAGENRLAFLPMHDIAFSGCHSHPGLADDAKIAKALGDYMDAHPEVWQAK</sequence>
<dbReference type="Gene3D" id="3.40.50.1110">
    <property type="entry name" value="SGNH hydrolase"/>
    <property type="match status" value="1"/>
</dbReference>
<dbReference type="SUPFAM" id="SSF52266">
    <property type="entry name" value="SGNH hydrolase"/>
    <property type="match status" value="1"/>
</dbReference>
<proteinExistence type="predicted"/>
<dbReference type="InterPro" id="IPR040794">
    <property type="entry name" value="CE2_N"/>
</dbReference>
<dbReference type="Gene3D" id="2.60.120.260">
    <property type="entry name" value="Galactose-binding domain-like"/>
    <property type="match status" value="1"/>
</dbReference>
<dbReference type="KEGG" id="nao:Y958_30335"/>
<evidence type="ECO:0000259" key="2">
    <source>
        <dbReference type="Pfam" id="PF17996"/>
    </source>
</evidence>
<dbReference type="EMBL" id="CP022113">
    <property type="protein sequence ID" value="ASG25245.1"/>
    <property type="molecule type" value="Genomic_DNA"/>
</dbReference>
<dbReference type="CDD" id="cd01831">
    <property type="entry name" value="Endoglucanase_E_like"/>
    <property type="match status" value="1"/>
</dbReference>
<feature type="domain" description="Carbohydrate esterase 2 N-terminal" evidence="2">
    <location>
        <begin position="100"/>
        <end position="202"/>
    </location>
</feature>
<dbReference type="InterPro" id="IPR052762">
    <property type="entry name" value="PCW_deacetylase/CE"/>
</dbReference>
<dbReference type="Proteomes" id="UP000197153">
    <property type="component" value="Chromosome 4"/>
</dbReference>
<dbReference type="InterPro" id="IPR013830">
    <property type="entry name" value="SGNH_hydro"/>
</dbReference>
<feature type="domain" description="SGNH hydrolase-type esterase" evidence="1">
    <location>
        <begin position="210"/>
        <end position="395"/>
    </location>
</feature>
<dbReference type="Pfam" id="PF13472">
    <property type="entry name" value="Lipase_GDSL_2"/>
    <property type="match status" value="1"/>
</dbReference>
<organism evidence="3 4">
    <name type="scientific">Nitrospirillum viridazoti CBAmc</name>
    <dbReference type="NCBI Taxonomy" id="1441467"/>
    <lineage>
        <taxon>Bacteria</taxon>
        <taxon>Pseudomonadati</taxon>
        <taxon>Pseudomonadota</taxon>
        <taxon>Alphaproteobacteria</taxon>
        <taxon>Rhodospirillales</taxon>
        <taxon>Azospirillaceae</taxon>
        <taxon>Nitrospirillum</taxon>
        <taxon>Nitrospirillum viridazoti</taxon>
    </lineage>
</organism>
<dbReference type="InterPro" id="IPR037461">
    <property type="entry name" value="CtCE2-like_dom"/>
</dbReference>
<name>A0A248K2P9_9PROT</name>
<gene>
    <name evidence="3" type="ORF">Y958_30335</name>
</gene>
<dbReference type="InterPro" id="IPR036514">
    <property type="entry name" value="SGNH_hydro_sf"/>
</dbReference>
<protein>
    <submittedName>
        <fullName evidence="3">GDSL family lipase</fullName>
    </submittedName>
</protein>